<comment type="function">
    <text evidence="1">A small protein (arrest peptide) encoded upstream of inducible ornithine carboxylase gene (speF) that controls expression of downstream genes (usually speF and potE) by transcriptional and translational attenuation.</text>
</comment>
<name>A0AAJ1FBU5_9GAMM</name>
<dbReference type="EMBL" id="JAKUDL010000004">
    <property type="protein sequence ID" value="MCH4295340.1"/>
    <property type="molecule type" value="Genomic_DNA"/>
</dbReference>
<keyword evidence="1" id="KW-0694">RNA-binding</keyword>
<dbReference type="HAMAP" id="MF_00851">
    <property type="entry name" value="Leader_SpeFL"/>
    <property type="match status" value="1"/>
</dbReference>
<evidence type="ECO:0000313" key="2">
    <source>
        <dbReference type="EMBL" id="MCH4295340.1"/>
    </source>
</evidence>
<dbReference type="InterPro" id="IPR021237">
    <property type="entry name" value="SpeFL"/>
</dbReference>
<dbReference type="Pfam" id="PF10940">
    <property type="entry name" value="SpeFL"/>
    <property type="match status" value="1"/>
</dbReference>
<sequence>MRKKSKIMAHIRRTRHIMMPEQRDYFDYSFFFLL</sequence>
<dbReference type="GO" id="GO:0019843">
    <property type="term" value="F:rRNA binding"/>
    <property type="evidence" value="ECO:0007669"/>
    <property type="project" value="UniProtKB-KW"/>
</dbReference>
<organism evidence="2 3">
    <name type="scientific">Shewanella zhuhaiensis</name>
    <dbReference type="NCBI Taxonomy" id="2919576"/>
    <lineage>
        <taxon>Bacteria</taxon>
        <taxon>Pseudomonadati</taxon>
        <taxon>Pseudomonadota</taxon>
        <taxon>Gammaproteobacteria</taxon>
        <taxon>Alteromonadales</taxon>
        <taxon>Shewanellaceae</taxon>
        <taxon>Shewanella</taxon>
    </lineage>
</organism>
<gene>
    <name evidence="1 2" type="primary">speFL</name>
    <name evidence="2" type="ORF">MJ923_13600</name>
</gene>
<keyword evidence="1" id="KW-0810">Translation regulation</keyword>
<proteinExistence type="evidence at transcript level"/>
<dbReference type="RefSeq" id="WP_011761440.1">
    <property type="nucleotide sequence ID" value="NZ_JAKUDL010000004.1"/>
</dbReference>
<feature type="short sequence motif" description="Ornithine recognition loop" evidence="1">
    <location>
        <begin position="10"/>
        <end position="16"/>
    </location>
</feature>
<comment type="subunit">
    <text evidence="1">Binds ornithine in stalled 70S ribosomes, blocking the upper two-thirds of the exit tunnel. Contacts 23S rRNA and ribosomal proteins L4 and L22.</text>
</comment>
<feature type="binding site" evidence="1">
    <location>
        <position position="13"/>
    </location>
    <ligand>
        <name>L-ornithine</name>
        <dbReference type="ChEBI" id="CHEBI:46911"/>
    </ligand>
</feature>
<dbReference type="Proteomes" id="UP001297581">
    <property type="component" value="Unassembled WGS sequence"/>
</dbReference>
<protein>
    <recommendedName>
        <fullName evidence="1">Leader peptide SpeFL</fullName>
    </recommendedName>
    <alternativeName>
        <fullName evidence="1">Arrest peptide SpeFL</fullName>
    </alternativeName>
</protein>
<keyword evidence="1" id="KW-0804">Transcription</keyword>
<keyword evidence="3" id="KW-1185">Reference proteome</keyword>
<comment type="similarity">
    <text evidence="1">Belongs to the speF operon leader peptide family.</text>
</comment>
<comment type="induction">
    <text evidence="1">Induced by ornithine, repressed by putrescine. Part of the speFL-speF-potE operon.</text>
</comment>
<keyword evidence="1" id="KW-0805">Transcription regulation</keyword>
<dbReference type="GO" id="GO:0006448">
    <property type="term" value="P:regulation of translational elongation"/>
    <property type="evidence" value="ECO:0007669"/>
    <property type="project" value="UniProtKB-UniRule"/>
</dbReference>
<keyword evidence="1" id="KW-0699">rRNA-binding</keyword>
<evidence type="ECO:0000313" key="3">
    <source>
        <dbReference type="Proteomes" id="UP001297581"/>
    </source>
</evidence>
<keyword evidence="1" id="KW-0428">Leader peptide</keyword>
<dbReference type="AlphaFoldDB" id="A0AAJ1FBU5"/>
<reference evidence="2 3" key="1">
    <citation type="submission" date="2022-02" db="EMBL/GenBank/DDBJ databases">
        <title>The genome sequence of Shewanella sp. 3B26.</title>
        <authorList>
            <person name="Du J."/>
        </authorList>
    </citation>
    <scope>NUCLEOTIDE SEQUENCE [LARGE SCALE GENOMIC DNA]</scope>
    <source>
        <strain evidence="2 3">3B26</strain>
    </source>
</reference>
<accession>A0AAJ1FBU5</accession>
<dbReference type="GO" id="GO:0031556">
    <property type="term" value="P:transcriptional attenuation by ribosome"/>
    <property type="evidence" value="ECO:0007669"/>
    <property type="project" value="UniProtKB-UniRule"/>
</dbReference>
<comment type="caution">
    <text evidence="2">The sequence shown here is derived from an EMBL/GenBank/DDBJ whole genome shotgun (WGS) entry which is preliminary data.</text>
</comment>
<evidence type="ECO:0000256" key="1">
    <source>
        <dbReference type="HAMAP-Rule" id="MF_00851"/>
    </source>
</evidence>